<organism evidence="1">
    <name type="scientific">viral metagenome</name>
    <dbReference type="NCBI Taxonomy" id="1070528"/>
    <lineage>
        <taxon>unclassified sequences</taxon>
        <taxon>metagenomes</taxon>
        <taxon>organismal metagenomes</taxon>
    </lineage>
</organism>
<name>A0A6C0CJL4_9ZZZZ</name>
<reference evidence="1" key="1">
    <citation type="journal article" date="2020" name="Nature">
        <title>Giant virus diversity and host interactions through global metagenomics.</title>
        <authorList>
            <person name="Schulz F."/>
            <person name="Roux S."/>
            <person name="Paez-Espino D."/>
            <person name="Jungbluth S."/>
            <person name="Walsh D.A."/>
            <person name="Denef V.J."/>
            <person name="McMahon K.D."/>
            <person name="Konstantinidis K.T."/>
            <person name="Eloe-Fadrosh E.A."/>
            <person name="Kyrpides N.C."/>
            <person name="Woyke T."/>
        </authorList>
    </citation>
    <scope>NUCLEOTIDE SEQUENCE</scope>
    <source>
        <strain evidence="1">GVMAG-M-3300021343-4</strain>
    </source>
</reference>
<protein>
    <submittedName>
        <fullName evidence="1">Uncharacterized protein</fullName>
    </submittedName>
</protein>
<evidence type="ECO:0000313" key="1">
    <source>
        <dbReference type="EMBL" id="QHT04661.1"/>
    </source>
</evidence>
<dbReference type="AlphaFoldDB" id="A0A6C0CJL4"/>
<proteinExistence type="predicted"/>
<sequence length="139" mass="15874">MGIDFAVYNVFGVGITLGQLTELLSSEYLEQFLEFISEEDYYICEEPDKCYILTQDHHGTNRETMYFFYVPFACTQYKGCVWGQGGDFAILTDSVDGTTDEKLKTAIDNTLKDYPDVANYIKKTSLKDMYGKWIVGVLC</sequence>
<dbReference type="EMBL" id="MN739436">
    <property type="protein sequence ID" value="QHT04661.1"/>
    <property type="molecule type" value="Genomic_DNA"/>
</dbReference>
<accession>A0A6C0CJL4</accession>